<protein>
    <submittedName>
        <fullName evidence="2">Uncharacterized protein</fullName>
    </submittedName>
</protein>
<dbReference type="AlphaFoldDB" id="A0AAW9F0Z2"/>
<reference evidence="2" key="1">
    <citation type="submission" date="2023-11" db="EMBL/GenBank/DDBJ databases">
        <title>WGS of Aeromonas in Northern Israel.</title>
        <authorList>
            <person name="Hershko Y."/>
        </authorList>
    </citation>
    <scope>NUCLEOTIDE SEQUENCE</scope>
    <source>
        <strain evidence="2">77416</strain>
    </source>
</reference>
<evidence type="ECO:0000256" key="1">
    <source>
        <dbReference type="SAM" id="MobiDB-lite"/>
    </source>
</evidence>
<proteinExistence type="predicted"/>
<accession>A0AAW9F0Z2</accession>
<evidence type="ECO:0000313" key="2">
    <source>
        <dbReference type="EMBL" id="MDX7721709.1"/>
    </source>
</evidence>
<comment type="caution">
    <text evidence="2">The sequence shown here is derived from an EMBL/GenBank/DDBJ whole genome shotgun (WGS) entry which is preliminary data.</text>
</comment>
<dbReference type="EMBL" id="JAWZVU010000089">
    <property type="protein sequence ID" value="MDX7721709.1"/>
    <property type="molecule type" value="Genomic_DNA"/>
</dbReference>
<dbReference type="RefSeq" id="WP_234891651.1">
    <property type="nucleotide sequence ID" value="NZ_JAAALV010000112.1"/>
</dbReference>
<feature type="region of interest" description="Disordered" evidence="1">
    <location>
        <begin position="18"/>
        <end position="38"/>
    </location>
</feature>
<gene>
    <name evidence="2" type="ORF">SJS77_14705</name>
</gene>
<name>A0AAW9F0Z2_AERCA</name>
<organism evidence="2 3">
    <name type="scientific">Aeromonas caviae</name>
    <name type="common">Aeromonas punctata</name>
    <dbReference type="NCBI Taxonomy" id="648"/>
    <lineage>
        <taxon>Bacteria</taxon>
        <taxon>Pseudomonadati</taxon>
        <taxon>Pseudomonadota</taxon>
        <taxon>Gammaproteobacteria</taxon>
        <taxon>Aeromonadales</taxon>
        <taxon>Aeromonadaceae</taxon>
        <taxon>Aeromonas</taxon>
    </lineage>
</organism>
<feature type="non-terminal residue" evidence="2">
    <location>
        <position position="1"/>
    </location>
</feature>
<feature type="compositionally biased region" description="Polar residues" evidence="1">
    <location>
        <begin position="26"/>
        <end position="38"/>
    </location>
</feature>
<sequence>LSEQHCAIVAGFFYAAPKRQPPPDFATNSDCGPHPSSSTDDCHLQSKVAASLTRFSSLFHYTTHQQRHARHFFMQKHEILRINIQKSSGKYQP</sequence>
<evidence type="ECO:0000313" key="3">
    <source>
        <dbReference type="Proteomes" id="UP001277183"/>
    </source>
</evidence>
<dbReference type="Proteomes" id="UP001277183">
    <property type="component" value="Unassembled WGS sequence"/>
</dbReference>